<evidence type="ECO:0000256" key="9">
    <source>
        <dbReference type="ARBA" id="ARBA00022827"/>
    </source>
</evidence>
<proteinExistence type="inferred from homology"/>
<reference evidence="19" key="2">
    <citation type="submission" date="2015-01" db="EMBL/GenBank/DDBJ databases">
        <title>Evolutionary Origins and Diversification of the Mycorrhizal Mutualists.</title>
        <authorList>
            <consortium name="DOE Joint Genome Institute"/>
            <consortium name="Mycorrhizal Genomics Consortium"/>
            <person name="Kohler A."/>
            <person name="Kuo A."/>
            <person name="Nagy L.G."/>
            <person name="Floudas D."/>
            <person name="Copeland A."/>
            <person name="Barry K.W."/>
            <person name="Cichocki N."/>
            <person name="Veneault-Fourrey C."/>
            <person name="LaButti K."/>
            <person name="Lindquist E.A."/>
            <person name="Lipzen A."/>
            <person name="Lundell T."/>
            <person name="Morin E."/>
            <person name="Murat C."/>
            <person name="Riley R."/>
            <person name="Ohm R."/>
            <person name="Sun H."/>
            <person name="Tunlid A."/>
            <person name="Henrissat B."/>
            <person name="Grigoriev I.V."/>
            <person name="Hibbett D.S."/>
            <person name="Martin F."/>
        </authorList>
    </citation>
    <scope>NUCLEOTIDE SEQUENCE [LARGE SCALE GENOMIC DNA]</scope>
    <source>
        <strain evidence="19">Foug A</strain>
    </source>
</reference>
<dbReference type="FunCoup" id="A0A0C3AW38">
    <property type="interactions" value="379"/>
</dbReference>
<keyword evidence="19" id="KW-1185">Reference proteome</keyword>
<evidence type="ECO:0000256" key="3">
    <source>
        <dbReference type="ARBA" id="ARBA00008277"/>
    </source>
</evidence>
<evidence type="ECO:0000313" key="19">
    <source>
        <dbReference type="Proteomes" id="UP000053989"/>
    </source>
</evidence>
<evidence type="ECO:0000256" key="17">
    <source>
        <dbReference type="SAM" id="SignalP"/>
    </source>
</evidence>
<dbReference type="GO" id="GO:0071949">
    <property type="term" value="F:FAD binding"/>
    <property type="evidence" value="ECO:0007669"/>
    <property type="project" value="InterPro"/>
</dbReference>
<dbReference type="GO" id="GO:0016972">
    <property type="term" value="F:thiol oxidase activity"/>
    <property type="evidence" value="ECO:0007669"/>
    <property type="project" value="InterPro"/>
</dbReference>
<evidence type="ECO:0008006" key="20">
    <source>
        <dbReference type="Google" id="ProtNLM"/>
    </source>
</evidence>
<name>A0A0C3AW38_9AGAM</name>
<evidence type="ECO:0000256" key="14">
    <source>
        <dbReference type="ARBA" id="ARBA00023180"/>
    </source>
</evidence>
<gene>
    <name evidence="18" type="ORF">SCLCIDRAFT_1208580</name>
</gene>
<dbReference type="OrthoDB" id="269384at2759"/>
<feature type="signal peptide" evidence="17">
    <location>
        <begin position="1"/>
        <end position="21"/>
    </location>
</feature>
<dbReference type="EMBL" id="KN822007">
    <property type="protein sequence ID" value="KIM69147.1"/>
    <property type="molecule type" value="Genomic_DNA"/>
</dbReference>
<sequence>MGPISWKRASLVLLLSSTACASSFLEEPLVRTDQVKSVLEHEPVRGEPLCHHTTTGPIETTLCDYETIESVNEELYANLHDLVQTPFFRYFQIDLYRECPFWQENGFCMNRECGITTIDESEIPEKWRAAALSKIDFPPADQRIQLPGCYYRDSDFCFLDDLTEGEYFDLADIPERYTGYSGPSTHRVWRAIYEENCFGLSEMNLLTGKSPASVSLPDTLTNVLRAPVNGEDTNDECLEKRVYYKVISGMHASISTHVCGEYLDQSTGQWAPNLECFVTRVASHPERLQYVYFNTVLLLRAASRLAPYLSAYDYCTSSPTTPHNHPDQIDLIQEVRTLVKLQNVLDIAKHVGKFDERVLFRGENANILKQEFKDHFRNVSRIMDCVGCDKCRLWGKVQTTGLATALKVLFEMDEKALDPRNNHNLLQRSEIVALINTLHRFSESLHLVEQFREMWKHVEQQDSERLIHEAETTIEGYPRKSPPVPRHSSPHKKQVVDKPMSRSVTAGLQTYLLELMGKFKIRALACFGLLSEFWKRLGKSILPKLRTEL</sequence>
<dbReference type="STRING" id="1036808.A0A0C3AW38"/>
<evidence type="ECO:0000256" key="10">
    <source>
        <dbReference type="ARBA" id="ARBA00022982"/>
    </source>
</evidence>
<evidence type="ECO:0000256" key="6">
    <source>
        <dbReference type="ARBA" id="ARBA00022630"/>
    </source>
</evidence>
<feature type="region of interest" description="Disordered" evidence="16">
    <location>
        <begin position="476"/>
        <end position="499"/>
    </location>
</feature>
<reference evidence="18 19" key="1">
    <citation type="submission" date="2014-04" db="EMBL/GenBank/DDBJ databases">
        <authorList>
            <consortium name="DOE Joint Genome Institute"/>
            <person name="Kuo A."/>
            <person name="Kohler A."/>
            <person name="Nagy L.G."/>
            <person name="Floudas D."/>
            <person name="Copeland A."/>
            <person name="Barry K.W."/>
            <person name="Cichocki N."/>
            <person name="Veneault-Fourrey C."/>
            <person name="LaButti K."/>
            <person name="Lindquist E.A."/>
            <person name="Lipzen A."/>
            <person name="Lundell T."/>
            <person name="Morin E."/>
            <person name="Murat C."/>
            <person name="Sun H."/>
            <person name="Tunlid A."/>
            <person name="Henrissat B."/>
            <person name="Grigoriev I.V."/>
            <person name="Hibbett D.S."/>
            <person name="Martin F."/>
            <person name="Nordberg H.P."/>
            <person name="Cantor M.N."/>
            <person name="Hua S.X."/>
        </authorList>
    </citation>
    <scope>NUCLEOTIDE SEQUENCE [LARGE SCALE GENOMIC DNA]</scope>
    <source>
        <strain evidence="18 19">Foug A</strain>
    </source>
</reference>
<keyword evidence="9" id="KW-0274">FAD</keyword>
<evidence type="ECO:0000256" key="16">
    <source>
        <dbReference type="SAM" id="MobiDB-lite"/>
    </source>
</evidence>
<feature type="chain" id="PRO_5002161241" description="Endoplasmic oxidoreductin" evidence="17">
    <location>
        <begin position="22"/>
        <end position="549"/>
    </location>
</feature>
<keyword evidence="10" id="KW-0249">Electron transport</keyword>
<keyword evidence="15" id="KW-0676">Redox-active center</keyword>
<evidence type="ECO:0000256" key="13">
    <source>
        <dbReference type="ARBA" id="ARBA00023157"/>
    </source>
</evidence>
<dbReference type="GO" id="GO:0005789">
    <property type="term" value="C:endoplasmic reticulum membrane"/>
    <property type="evidence" value="ECO:0007669"/>
    <property type="project" value="UniProtKB-SubCell"/>
</dbReference>
<dbReference type="PROSITE" id="PS51257">
    <property type="entry name" value="PROKAR_LIPOPROTEIN"/>
    <property type="match status" value="1"/>
</dbReference>
<evidence type="ECO:0000256" key="2">
    <source>
        <dbReference type="ARBA" id="ARBA00004367"/>
    </source>
</evidence>
<keyword evidence="11" id="KW-0560">Oxidoreductase</keyword>
<evidence type="ECO:0000256" key="12">
    <source>
        <dbReference type="ARBA" id="ARBA00023136"/>
    </source>
</evidence>
<dbReference type="Proteomes" id="UP000053989">
    <property type="component" value="Unassembled WGS sequence"/>
</dbReference>
<evidence type="ECO:0000256" key="11">
    <source>
        <dbReference type="ARBA" id="ARBA00023002"/>
    </source>
</evidence>
<keyword evidence="12" id="KW-0472">Membrane</keyword>
<dbReference type="PANTHER" id="PTHR12613">
    <property type="entry name" value="ERO1-RELATED"/>
    <property type="match status" value="1"/>
</dbReference>
<evidence type="ECO:0000256" key="1">
    <source>
        <dbReference type="ARBA" id="ARBA00001974"/>
    </source>
</evidence>
<keyword evidence="13" id="KW-1015">Disulfide bond</keyword>
<keyword evidence="8" id="KW-0256">Endoplasmic reticulum</keyword>
<dbReference type="InterPro" id="IPR037192">
    <property type="entry name" value="ERO1-like_sf"/>
</dbReference>
<comment type="subcellular location">
    <subcellularLocation>
        <location evidence="2">Endoplasmic reticulum membrane</location>
        <topology evidence="2">Peripheral membrane protein</topology>
        <orientation evidence="2">Lumenal side</orientation>
    </subcellularLocation>
</comment>
<comment type="similarity">
    <text evidence="3">Belongs to the EROs family.</text>
</comment>
<dbReference type="InParanoid" id="A0A0C3AW38"/>
<evidence type="ECO:0000313" key="18">
    <source>
        <dbReference type="EMBL" id="KIM69147.1"/>
    </source>
</evidence>
<evidence type="ECO:0000256" key="4">
    <source>
        <dbReference type="ARBA" id="ARBA00011802"/>
    </source>
</evidence>
<comment type="subunit">
    <text evidence="4">May function both as a monomer and a homodimer.</text>
</comment>
<evidence type="ECO:0000256" key="5">
    <source>
        <dbReference type="ARBA" id="ARBA00022448"/>
    </source>
</evidence>
<evidence type="ECO:0000256" key="15">
    <source>
        <dbReference type="ARBA" id="ARBA00023284"/>
    </source>
</evidence>
<dbReference type="Pfam" id="PF04137">
    <property type="entry name" value="ERO1"/>
    <property type="match status" value="1"/>
</dbReference>
<protein>
    <recommendedName>
        <fullName evidence="20">Endoplasmic oxidoreductin</fullName>
    </recommendedName>
</protein>
<dbReference type="GO" id="GO:0015035">
    <property type="term" value="F:protein-disulfide reductase activity"/>
    <property type="evidence" value="ECO:0007669"/>
    <property type="project" value="InterPro"/>
</dbReference>
<keyword evidence="5" id="KW-0813">Transport</keyword>
<comment type="cofactor">
    <cofactor evidence="1">
        <name>FAD</name>
        <dbReference type="ChEBI" id="CHEBI:57692"/>
    </cofactor>
</comment>
<dbReference type="GO" id="GO:0034975">
    <property type="term" value="P:protein folding in endoplasmic reticulum"/>
    <property type="evidence" value="ECO:0007669"/>
    <property type="project" value="InterPro"/>
</dbReference>
<organism evidence="18 19">
    <name type="scientific">Scleroderma citrinum Foug A</name>
    <dbReference type="NCBI Taxonomy" id="1036808"/>
    <lineage>
        <taxon>Eukaryota</taxon>
        <taxon>Fungi</taxon>
        <taxon>Dikarya</taxon>
        <taxon>Basidiomycota</taxon>
        <taxon>Agaricomycotina</taxon>
        <taxon>Agaricomycetes</taxon>
        <taxon>Agaricomycetidae</taxon>
        <taxon>Boletales</taxon>
        <taxon>Sclerodermatineae</taxon>
        <taxon>Sclerodermataceae</taxon>
        <taxon>Scleroderma</taxon>
    </lineage>
</organism>
<accession>A0A0C3AW38</accession>
<dbReference type="AlphaFoldDB" id="A0A0C3AW38"/>
<dbReference type="HOGENOM" id="CLU_023061_1_1_1"/>
<dbReference type="PANTHER" id="PTHR12613:SF0">
    <property type="entry name" value="ERO1-LIKE PROTEIN"/>
    <property type="match status" value="1"/>
</dbReference>
<keyword evidence="6" id="KW-0285">Flavoprotein</keyword>
<evidence type="ECO:0000256" key="7">
    <source>
        <dbReference type="ARBA" id="ARBA00022729"/>
    </source>
</evidence>
<dbReference type="InterPro" id="IPR007266">
    <property type="entry name" value="Ero1"/>
</dbReference>
<dbReference type="SUPFAM" id="SSF110019">
    <property type="entry name" value="ERO1-like"/>
    <property type="match status" value="1"/>
</dbReference>
<keyword evidence="7 17" id="KW-0732">Signal</keyword>
<evidence type="ECO:0000256" key="8">
    <source>
        <dbReference type="ARBA" id="ARBA00022824"/>
    </source>
</evidence>
<keyword evidence="14" id="KW-0325">Glycoprotein</keyword>